<dbReference type="AlphaFoldDB" id="A0A5R8ZI18"/>
<gene>
    <name evidence="2" type="ORF">FEM01_04325</name>
</gene>
<dbReference type="EMBL" id="VAUO01000001">
    <property type="protein sequence ID" value="TLP65410.1"/>
    <property type="molecule type" value="Genomic_DNA"/>
</dbReference>
<dbReference type="InterPro" id="IPR037053">
    <property type="entry name" value="Phage_tail_collar_dom_sf"/>
</dbReference>
<sequence>MSDACTGEVRLFAGLYAPQNWGFCDGSLLRISNYPALYALLGTTYGGDGVATFALPDLRGRIPVNQGQGNGLTNRPFGSFGGSETVTITNDNMPAHTHGFIATKATATETAPGPTLMLATLTKTNVVTGLYTDPAPVTTPPTPATPTVQLHPNAVAVAGAGVPRSNIMGSLAMNYIICLQGIYPTFS</sequence>
<evidence type="ECO:0000313" key="3">
    <source>
        <dbReference type="Proteomes" id="UP000309819"/>
    </source>
</evidence>
<dbReference type="InterPro" id="IPR011083">
    <property type="entry name" value="Phage_tail_collar_dom"/>
</dbReference>
<evidence type="ECO:0000313" key="2">
    <source>
        <dbReference type="EMBL" id="TLP65410.1"/>
    </source>
</evidence>
<dbReference type="Proteomes" id="UP000309819">
    <property type="component" value="Unassembled WGS sequence"/>
</dbReference>
<keyword evidence="3" id="KW-1185">Reference proteome</keyword>
<feature type="domain" description="Phage tail collar" evidence="1">
    <location>
        <begin position="7"/>
        <end position="63"/>
    </location>
</feature>
<dbReference type="SUPFAM" id="SSF88874">
    <property type="entry name" value="Receptor-binding domain of short tail fibre protein gp12"/>
    <property type="match status" value="1"/>
</dbReference>
<reference evidence="2 3" key="1">
    <citation type="submission" date="2019-05" db="EMBL/GenBank/DDBJ databases">
        <title>Pseudomonas sp. SC006 isolated from lettuce that can produce HBGAs.</title>
        <authorList>
            <person name="Wang D."/>
            <person name="Liao N."/>
            <person name="Liu D."/>
            <person name="Zhang Z."/>
            <person name="Zou S."/>
        </authorList>
    </citation>
    <scope>NUCLEOTIDE SEQUENCE [LARGE SCALE GENOMIC DNA]</scope>
    <source>
        <strain evidence="2 3">SC006</strain>
    </source>
</reference>
<dbReference type="RefSeq" id="WP_138218033.1">
    <property type="nucleotide sequence ID" value="NZ_VAUO01000001.1"/>
</dbReference>
<comment type="caution">
    <text evidence="2">The sequence shown here is derived from an EMBL/GenBank/DDBJ whole genome shotgun (WGS) entry which is preliminary data.</text>
</comment>
<dbReference type="Pfam" id="PF07484">
    <property type="entry name" value="Collar"/>
    <property type="match status" value="1"/>
</dbReference>
<accession>A0A5R8ZI18</accession>
<proteinExistence type="predicted"/>
<dbReference type="OrthoDB" id="9810174at2"/>
<evidence type="ECO:0000259" key="1">
    <source>
        <dbReference type="Pfam" id="PF07484"/>
    </source>
</evidence>
<protein>
    <submittedName>
        <fullName evidence="2">Phage tail protein</fullName>
    </submittedName>
</protein>
<organism evidence="2 3">
    <name type="scientific">Pseudomonas mosselii</name>
    <dbReference type="NCBI Taxonomy" id="78327"/>
    <lineage>
        <taxon>Bacteria</taxon>
        <taxon>Pseudomonadati</taxon>
        <taxon>Pseudomonadota</taxon>
        <taxon>Gammaproteobacteria</taxon>
        <taxon>Pseudomonadales</taxon>
        <taxon>Pseudomonadaceae</taxon>
        <taxon>Pseudomonas</taxon>
    </lineage>
</organism>
<dbReference type="Gene3D" id="3.90.1340.10">
    <property type="entry name" value="Phage tail collar domain"/>
    <property type="match status" value="1"/>
</dbReference>
<name>A0A5R8ZI18_9PSED</name>